<evidence type="ECO:0000256" key="2">
    <source>
        <dbReference type="ARBA" id="ARBA00022723"/>
    </source>
</evidence>
<keyword evidence="3" id="KW-0255">Endonuclease</keyword>
<evidence type="ECO:0000256" key="5">
    <source>
        <dbReference type="ARBA" id="ARBA00023157"/>
    </source>
</evidence>
<reference evidence="7 8" key="1">
    <citation type="submission" date="2020-10" db="EMBL/GenBank/DDBJ databases">
        <title>complete genome sequencing of Lysobacter sp. H21R20.</title>
        <authorList>
            <person name="Bae J.-W."/>
            <person name="Lee S.-Y."/>
        </authorList>
    </citation>
    <scope>NUCLEOTIDE SEQUENCE [LARGE SCALE GENOMIC DNA]</scope>
    <source>
        <strain evidence="7 8">H21R20</strain>
    </source>
</reference>
<dbReference type="GO" id="GO:0006308">
    <property type="term" value="P:DNA catabolic process"/>
    <property type="evidence" value="ECO:0007669"/>
    <property type="project" value="InterPro"/>
</dbReference>
<organism evidence="7 8">
    <name type="scientific">Novilysobacter ciconiae</name>
    <dbReference type="NCBI Taxonomy" id="2781022"/>
    <lineage>
        <taxon>Bacteria</taxon>
        <taxon>Pseudomonadati</taxon>
        <taxon>Pseudomonadota</taxon>
        <taxon>Gammaproteobacteria</taxon>
        <taxon>Lysobacterales</taxon>
        <taxon>Lysobacteraceae</taxon>
        <taxon>Novilysobacter</taxon>
    </lineage>
</organism>
<evidence type="ECO:0000256" key="1">
    <source>
        <dbReference type="ARBA" id="ARBA00022722"/>
    </source>
</evidence>
<keyword evidence="8" id="KW-1185">Reference proteome</keyword>
<dbReference type="PANTHER" id="PTHR33146:SF26">
    <property type="entry name" value="ENDONUCLEASE 4"/>
    <property type="match status" value="1"/>
</dbReference>
<dbReference type="GO" id="GO:0004519">
    <property type="term" value="F:endonuclease activity"/>
    <property type="evidence" value="ECO:0007669"/>
    <property type="project" value="UniProtKB-KW"/>
</dbReference>
<accession>A0A7S6ZSQ0</accession>
<protein>
    <submittedName>
        <fullName evidence="7">S1/P1 nuclease</fullName>
    </submittedName>
</protein>
<dbReference type="SUPFAM" id="SSF48537">
    <property type="entry name" value="Phospholipase C/P1 nuclease"/>
    <property type="match status" value="1"/>
</dbReference>
<proteinExistence type="predicted"/>
<keyword evidence="5" id="KW-1015">Disulfide bond</keyword>
<evidence type="ECO:0000256" key="3">
    <source>
        <dbReference type="ARBA" id="ARBA00022759"/>
    </source>
</evidence>
<evidence type="ECO:0000256" key="6">
    <source>
        <dbReference type="ARBA" id="ARBA00023180"/>
    </source>
</evidence>
<dbReference type="Gene3D" id="1.10.575.10">
    <property type="entry name" value="P1 Nuclease"/>
    <property type="match status" value="1"/>
</dbReference>
<keyword evidence="1" id="KW-0540">Nuclease</keyword>
<dbReference type="InterPro" id="IPR008947">
    <property type="entry name" value="PLipase_C/P1_nuclease_dom_sf"/>
</dbReference>
<dbReference type="Proteomes" id="UP000594059">
    <property type="component" value="Chromosome"/>
</dbReference>
<dbReference type="Pfam" id="PF02265">
    <property type="entry name" value="S1-P1_nuclease"/>
    <property type="match status" value="1"/>
</dbReference>
<dbReference type="GO" id="GO:0016788">
    <property type="term" value="F:hydrolase activity, acting on ester bonds"/>
    <property type="evidence" value="ECO:0007669"/>
    <property type="project" value="InterPro"/>
</dbReference>
<keyword evidence="6" id="KW-0325">Glycoprotein</keyword>
<gene>
    <name evidence="7" type="ORF">INQ41_03245</name>
</gene>
<dbReference type="CDD" id="cd11010">
    <property type="entry name" value="S1-P1_nuclease"/>
    <property type="match status" value="1"/>
</dbReference>
<evidence type="ECO:0000313" key="7">
    <source>
        <dbReference type="EMBL" id="QOW20073.1"/>
    </source>
</evidence>
<evidence type="ECO:0000256" key="4">
    <source>
        <dbReference type="ARBA" id="ARBA00022801"/>
    </source>
</evidence>
<sequence>MNPCIAFRTIRYGILALALLLPAVAAAWGPQGHRLVAELAWEQLTPQAQARITPLLLGEPEPTLPGIANWADRLRASDPDLGRRSSAWHYVNIGGDQCVYVAPRDCPEGNCVVAAIPAQAALLADESLPSATRTQALKFLVHFVGDIHQPLHAGHAEDKGGNTYQVNLDGKGSNLHQLWDSGLLGTNRLNDVQYLERLRAMPVASPTALPATGPLALRAATWAEQSCAIVVKPGFYPKDRKISDDYVRSWLPVAETQLRLGGARLAVVLNAIFDPAPPVGRPGEAPQAD</sequence>
<dbReference type="EMBL" id="CP063656">
    <property type="protein sequence ID" value="QOW20073.1"/>
    <property type="molecule type" value="Genomic_DNA"/>
</dbReference>
<dbReference type="GO" id="GO:0003676">
    <property type="term" value="F:nucleic acid binding"/>
    <property type="evidence" value="ECO:0007669"/>
    <property type="project" value="InterPro"/>
</dbReference>
<name>A0A7S6ZSQ0_9GAMM</name>
<dbReference type="InterPro" id="IPR003154">
    <property type="entry name" value="S1/P1nuclease"/>
</dbReference>
<dbReference type="AlphaFoldDB" id="A0A7S6ZSQ0"/>
<dbReference type="RefSeq" id="WP_193986163.1">
    <property type="nucleotide sequence ID" value="NZ_CP063656.1"/>
</dbReference>
<keyword evidence="2" id="KW-0479">Metal-binding</keyword>
<dbReference type="GO" id="GO:0046872">
    <property type="term" value="F:metal ion binding"/>
    <property type="evidence" value="ECO:0007669"/>
    <property type="project" value="UniProtKB-KW"/>
</dbReference>
<dbReference type="KEGG" id="lcic:INQ41_03245"/>
<evidence type="ECO:0000313" key="8">
    <source>
        <dbReference type="Proteomes" id="UP000594059"/>
    </source>
</evidence>
<keyword evidence="4" id="KW-0378">Hydrolase</keyword>
<dbReference type="PANTHER" id="PTHR33146">
    <property type="entry name" value="ENDONUCLEASE 4"/>
    <property type="match status" value="1"/>
</dbReference>